<evidence type="ECO:0000256" key="2">
    <source>
        <dbReference type="SAM" id="Phobius"/>
    </source>
</evidence>
<dbReference type="AlphaFoldDB" id="A0A5B7JDV7"/>
<gene>
    <name evidence="3" type="ORF">E2C01_087376</name>
</gene>
<feature type="region of interest" description="Disordered" evidence="1">
    <location>
        <begin position="134"/>
        <end position="155"/>
    </location>
</feature>
<protein>
    <submittedName>
        <fullName evidence="3">Uncharacterized protein</fullName>
    </submittedName>
</protein>
<dbReference type="Proteomes" id="UP000324222">
    <property type="component" value="Unassembled WGS sequence"/>
</dbReference>
<evidence type="ECO:0000313" key="4">
    <source>
        <dbReference type="Proteomes" id="UP000324222"/>
    </source>
</evidence>
<feature type="transmembrane region" description="Helical" evidence="2">
    <location>
        <begin position="100"/>
        <end position="119"/>
    </location>
</feature>
<accession>A0A5B7JDV7</accession>
<sequence length="155" mass="17397">MSLAVTFRLAQFSFVRYPLTLHQVTEEEQLCMKSLISTIISSPSSSSFFFTCTLYIYSLHCPRSHPLPYPSGCISSSPLTSSPVTHSLARRRDGVQRSMFLILPVTSLLFHFLACRTALTRLYPLTHHFLTSPQLSRTQGRPASTPQPAGYLRTT</sequence>
<keyword evidence="2" id="KW-1133">Transmembrane helix</keyword>
<name>A0A5B7JDV7_PORTR</name>
<evidence type="ECO:0000256" key="1">
    <source>
        <dbReference type="SAM" id="MobiDB-lite"/>
    </source>
</evidence>
<keyword evidence="2" id="KW-0812">Transmembrane</keyword>
<keyword evidence="4" id="KW-1185">Reference proteome</keyword>
<dbReference type="EMBL" id="VSRR010090753">
    <property type="protein sequence ID" value="MPC92296.1"/>
    <property type="molecule type" value="Genomic_DNA"/>
</dbReference>
<reference evidence="3 4" key="1">
    <citation type="submission" date="2019-05" db="EMBL/GenBank/DDBJ databases">
        <title>Another draft genome of Portunus trituberculatus and its Hox gene families provides insights of decapod evolution.</title>
        <authorList>
            <person name="Jeong J.-H."/>
            <person name="Song I."/>
            <person name="Kim S."/>
            <person name="Choi T."/>
            <person name="Kim D."/>
            <person name="Ryu S."/>
            <person name="Kim W."/>
        </authorList>
    </citation>
    <scope>NUCLEOTIDE SEQUENCE [LARGE SCALE GENOMIC DNA]</scope>
    <source>
        <tissue evidence="3">Muscle</tissue>
    </source>
</reference>
<organism evidence="3 4">
    <name type="scientific">Portunus trituberculatus</name>
    <name type="common">Swimming crab</name>
    <name type="synonym">Neptunus trituberculatus</name>
    <dbReference type="NCBI Taxonomy" id="210409"/>
    <lineage>
        <taxon>Eukaryota</taxon>
        <taxon>Metazoa</taxon>
        <taxon>Ecdysozoa</taxon>
        <taxon>Arthropoda</taxon>
        <taxon>Crustacea</taxon>
        <taxon>Multicrustacea</taxon>
        <taxon>Malacostraca</taxon>
        <taxon>Eumalacostraca</taxon>
        <taxon>Eucarida</taxon>
        <taxon>Decapoda</taxon>
        <taxon>Pleocyemata</taxon>
        <taxon>Brachyura</taxon>
        <taxon>Eubrachyura</taxon>
        <taxon>Portunoidea</taxon>
        <taxon>Portunidae</taxon>
        <taxon>Portuninae</taxon>
        <taxon>Portunus</taxon>
    </lineage>
</organism>
<proteinExistence type="predicted"/>
<comment type="caution">
    <text evidence="3">The sequence shown here is derived from an EMBL/GenBank/DDBJ whole genome shotgun (WGS) entry which is preliminary data.</text>
</comment>
<keyword evidence="2" id="KW-0472">Membrane</keyword>
<evidence type="ECO:0000313" key="3">
    <source>
        <dbReference type="EMBL" id="MPC92296.1"/>
    </source>
</evidence>